<proteinExistence type="predicted"/>
<comment type="caution">
    <text evidence="1">The sequence shown here is derived from an EMBL/GenBank/DDBJ whole genome shotgun (WGS) entry which is preliminary data.</text>
</comment>
<gene>
    <name evidence="1" type="ORF">M1B78_07020</name>
</gene>
<organism evidence="1 2">
    <name type="scientific">Bacteroides muris</name>
    <name type="common">ex Fokt et al. 2023</name>
    <dbReference type="NCBI Taxonomy" id="2937417"/>
    <lineage>
        <taxon>Bacteria</taxon>
        <taxon>Pseudomonadati</taxon>
        <taxon>Bacteroidota</taxon>
        <taxon>Bacteroidia</taxon>
        <taxon>Bacteroidales</taxon>
        <taxon>Bacteroidaceae</taxon>
        <taxon>Bacteroides</taxon>
    </lineage>
</organism>
<evidence type="ECO:0000313" key="2">
    <source>
        <dbReference type="Proteomes" id="UP001143810"/>
    </source>
</evidence>
<accession>A0A9X2NZ06</accession>
<dbReference type="AlphaFoldDB" id="A0A9X2NZ06"/>
<dbReference type="Proteomes" id="UP001143810">
    <property type="component" value="Unassembled WGS sequence"/>
</dbReference>
<protein>
    <submittedName>
        <fullName evidence="1">Uncharacterized protein</fullName>
    </submittedName>
</protein>
<sequence length="60" mass="6898">MNEDIFAPIHCFEFLNKAKTTFQLKSSRPKKRDNYAIIKEISTFGYNSTGKKQGVSHDTD</sequence>
<dbReference type="RefSeq" id="WP_257940254.1">
    <property type="nucleotide sequence ID" value="NZ_JAMZEE010000012.1"/>
</dbReference>
<reference evidence="1" key="1">
    <citation type="journal article" date="2022" name="Arch. Microbiol.">
        <title>Bacteroides muris sp. nov. isolated from the cecum of wild-derived house mice.</title>
        <authorList>
            <person name="Fokt H."/>
            <person name="Unni R."/>
            <person name="Repnik U."/>
            <person name="Schmitz R.A."/>
            <person name="Bramkamp M."/>
            <person name="Baines J.F."/>
            <person name="Unterweger D."/>
        </authorList>
    </citation>
    <scope>NUCLEOTIDE SEQUENCE</scope>
    <source>
        <strain evidence="1">KH569_7</strain>
    </source>
</reference>
<reference evidence="1" key="2">
    <citation type="submission" date="2022-04" db="EMBL/GenBank/DDBJ databases">
        <authorList>
            <person name="Fokt H."/>
            <person name="Baines J."/>
        </authorList>
    </citation>
    <scope>NUCLEOTIDE SEQUENCE</scope>
    <source>
        <strain evidence="1">KH569_7</strain>
    </source>
</reference>
<evidence type="ECO:0000313" key="1">
    <source>
        <dbReference type="EMBL" id="MCR6507924.1"/>
    </source>
</evidence>
<dbReference type="EMBL" id="JAMZEE010000012">
    <property type="protein sequence ID" value="MCR6507924.1"/>
    <property type="molecule type" value="Genomic_DNA"/>
</dbReference>
<name>A0A9X2NZ06_9BACE</name>